<dbReference type="AlphaFoldDB" id="A0A3S5FHE0"/>
<name>A0A3S5FHE0_9PLAT</name>
<sequence length="146" mass="16838">MWRACRGAGVGVGVDAGGWVWRGCGSRTPQRWRRNGARRRREERKCAVSWRDRRRLEHRWTHLGRSEQAEADVLAQVAYIDVDLEEKKPSRTGANGHELEAKSRWNYLCKSATEKEWRPREIALSKDGKSAPKTRLVSTLWNVIGN</sequence>
<evidence type="ECO:0000313" key="2">
    <source>
        <dbReference type="Proteomes" id="UP000784294"/>
    </source>
</evidence>
<keyword evidence="2" id="KW-1185">Reference proteome</keyword>
<dbReference type="EMBL" id="CAAALY010286283">
    <property type="protein sequence ID" value="VEL43873.1"/>
    <property type="molecule type" value="Genomic_DNA"/>
</dbReference>
<accession>A0A3S5FHE0</accession>
<proteinExistence type="predicted"/>
<dbReference type="Proteomes" id="UP000784294">
    <property type="component" value="Unassembled WGS sequence"/>
</dbReference>
<comment type="caution">
    <text evidence="1">The sequence shown here is derived from an EMBL/GenBank/DDBJ whole genome shotgun (WGS) entry which is preliminary data.</text>
</comment>
<organism evidence="1 2">
    <name type="scientific">Protopolystoma xenopodis</name>
    <dbReference type="NCBI Taxonomy" id="117903"/>
    <lineage>
        <taxon>Eukaryota</taxon>
        <taxon>Metazoa</taxon>
        <taxon>Spiralia</taxon>
        <taxon>Lophotrochozoa</taxon>
        <taxon>Platyhelminthes</taxon>
        <taxon>Monogenea</taxon>
        <taxon>Polyopisthocotylea</taxon>
        <taxon>Polystomatidea</taxon>
        <taxon>Polystomatidae</taxon>
        <taxon>Protopolystoma</taxon>
    </lineage>
</organism>
<gene>
    <name evidence="1" type="ORF">PXEA_LOCUS37313</name>
</gene>
<protein>
    <submittedName>
        <fullName evidence="1">Uncharacterized protein</fullName>
    </submittedName>
</protein>
<evidence type="ECO:0000313" key="1">
    <source>
        <dbReference type="EMBL" id="VEL43873.1"/>
    </source>
</evidence>
<reference evidence="1" key="1">
    <citation type="submission" date="2018-11" db="EMBL/GenBank/DDBJ databases">
        <authorList>
            <consortium name="Pathogen Informatics"/>
        </authorList>
    </citation>
    <scope>NUCLEOTIDE SEQUENCE</scope>
</reference>